<geneLocation type="plasmid" evidence="4">
    <name>pMaq22A_2p DNA</name>
</geneLocation>
<dbReference type="SUPFAM" id="SSF50249">
    <property type="entry name" value="Nucleic acid-binding proteins"/>
    <property type="match status" value="1"/>
</dbReference>
<protein>
    <submittedName>
        <fullName evidence="3">Predicted nucleic-acid-binding protein containing a Zn-ribbon</fullName>
    </submittedName>
</protein>
<dbReference type="InterPro" id="IPR012340">
    <property type="entry name" value="NA-bd_OB-fold"/>
</dbReference>
<dbReference type="Pfam" id="PF01796">
    <property type="entry name" value="OB_ChsH2_C"/>
    <property type="match status" value="1"/>
</dbReference>
<dbReference type="InterPro" id="IPR052513">
    <property type="entry name" value="Thioester_dehydratase-like"/>
</dbReference>
<dbReference type="KEGG" id="maqu:Maq22A_2p41895"/>
<dbReference type="AlphaFoldDB" id="A0A0C6FSU1"/>
<keyword evidence="3" id="KW-0614">Plasmid</keyword>
<evidence type="ECO:0000313" key="3">
    <source>
        <dbReference type="EMBL" id="BAQ50132.1"/>
    </source>
</evidence>
<dbReference type="EMBL" id="AP014706">
    <property type="protein sequence ID" value="BAQ50132.1"/>
    <property type="molecule type" value="Genomic_DNA"/>
</dbReference>
<reference evidence="4" key="2">
    <citation type="submission" date="2015-01" db="EMBL/GenBank/DDBJ databases">
        <title>Complete genome sequence of Methylobacterium aquaticum strain 22A.</title>
        <authorList>
            <person name="Tani A."/>
            <person name="Ogura Y."/>
            <person name="Hayashi T."/>
        </authorList>
    </citation>
    <scope>NUCLEOTIDE SEQUENCE [LARGE SCALE GENOMIC DNA]</scope>
    <source>
        <strain evidence="4">MA-22A</strain>
        <plasmid evidence="4">Plasmid pMaq22A_2p DNA</plasmid>
    </source>
</reference>
<dbReference type="InterPro" id="IPR002878">
    <property type="entry name" value="ChsH2_C"/>
</dbReference>
<dbReference type="Proteomes" id="UP000061432">
    <property type="component" value="Plasmid pMaq22A_2p"/>
</dbReference>
<proteinExistence type="predicted"/>
<dbReference type="RefSeq" id="WP_060851197.1">
    <property type="nucleotide sequence ID" value="NZ_AP014706.1"/>
</dbReference>
<evidence type="ECO:0000313" key="4">
    <source>
        <dbReference type="Proteomes" id="UP000061432"/>
    </source>
</evidence>
<accession>A0A0C6FSU1</accession>
<dbReference type="Pfam" id="PF12172">
    <property type="entry name" value="zf-ChsH2"/>
    <property type="match status" value="1"/>
</dbReference>
<gene>
    <name evidence="3" type="ORF">Maq22A_2p41895</name>
</gene>
<organism evidence="3 4">
    <name type="scientific">Methylobacterium aquaticum</name>
    <dbReference type="NCBI Taxonomy" id="270351"/>
    <lineage>
        <taxon>Bacteria</taxon>
        <taxon>Pseudomonadati</taxon>
        <taxon>Pseudomonadota</taxon>
        <taxon>Alphaproteobacteria</taxon>
        <taxon>Hyphomicrobiales</taxon>
        <taxon>Methylobacteriaceae</taxon>
        <taxon>Methylobacterium</taxon>
    </lineage>
</organism>
<dbReference type="InterPro" id="IPR022002">
    <property type="entry name" value="ChsH2_Znr"/>
</dbReference>
<dbReference type="PANTHER" id="PTHR34075:SF5">
    <property type="entry name" value="BLR3430 PROTEIN"/>
    <property type="match status" value="1"/>
</dbReference>
<feature type="domain" description="ChsH2 rubredoxin-like zinc ribbon" evidence="2">
    <location>
        <begin position="21"/>
        <end position="47"/>
    </location>
</feature>
<dbReference type="PATRIC" id="fig|270351.10.peg.7287"/>
<dbReference type="PANTHER" id="PTHR34075">
    <property type="entry name" value="BLR3430 PROTEIN"/>
    <property type="match status" value="1"/>
</dbReference>
<dbReference type="OrthoDB" id="7871482at2"/>
<feature type="domain" description="ChsH2 C-terminal OB-fold" evidence="1">
    <location>
        <begin position="51"/>
        <end position="110"/>
    </location>
</feature>
<evidence type="ECO:0000259" key="2">
    <source>
        <dbReference type="Pfam" id="PF12172"/>
    </source>
</evidence>
<name>A0A0C6FSU1_9HYPH</name>
<reference evidence="3 4" key="1">
    <citation type="journal article" date="2015" name="Genome Announc.">
        <title>Complete Genome Sequence of Methylobacterium aquaticum Strain 22A, Isolated from Racomitrium japonicum Moss.</title>
        <authorList>
            <person name="Tani A."/>
            <person name="Ogura Y."/>
            <person name="Hayashi T."/>
            <person name="Kimbara K."/>
        </authorList>
    </citation>
    <scope>NUCLEOTIDE SEQUENCE [LARGE SCALE GENOMIC DNA]</scope>
    <source>
        <strain evidence="3 4">MA-22A</strain>
        <plasmid evidence="4">Plasmid pMaq22A_2p DNA</plasmid>
    </source>
</reference>
<evidence type="ECO:0000259" key="1">
    <source>
        <dbReference type="Pfam" id="PF01796"/>
    </source>
</evidence>
<sequence length="126" mass="13463">MSPDPTSREPADWTRGGEGLAFARCRACGHVQYFRRPFCPACGGDDLAVAQASGRGRVYALTTVARAPSRELSIHAPYVVALIDAEEGFRFMAHAAEGLAIDAPVRTAFRAFGTGCVPYCVPEDGE</sequence>